<reference evidence="1" key="1">
    <citation type="submission" date="2018-05" db="EMBL/GenBank/DDBJ databases">
        <authorList>
            <person name="Lanie J.A."/>
            <person name="Ng W.-L."/>
            <person name="Kazmierczak K.M."/>
            <person name="Andrzejewski T.M."/>
            <person name="Davidsen T.M."/>
            <person name="Wayne K.J."/>
            <person name="Tettelin H."/>
            <person name="Glass J.I."/>
            <person name="Rusch D."/>
            <person name="Podicherti R."/>
            <person name="Tsui H.-C.T."/>
            <person name="Winkler M.E."/>
        </authorList>
    </citation>
    <scope>NUCLEOTIDE SEQUENCE</scope>
</reference>
<evidence type="ECO:0000313" key="1">
    <source>
        <dbReference type="EMBL" id="SVC35594.1"/>
    </source>
</evidence>
<name>A0A382LFE9_9ZZZZ</name>
<proteinExistence type="predicted"/>
<dbReference type="AlphaFoldDB" id="A0A382LFE9"/>
<feature type="non-terminal residue" evidence="1">
    <location>
        <position position="1"/>
    </location>
</feature>
<accession>A0A382LFE9</accession>
<gene>
    <name evidence="1" type="ORF">METZ01_LOCUS288448</name>
</gene>
<organism evidence="1">
    <name type="scientific">marine metagenome</name>
    <dbReference type="NCBI Taxonomy" id="408172"/>
    <lineage>
        <taxon>unclassified sequences</taxon>
        <taxon>metagenomes</taxon>
        <taxon>ecological metagenomes</taxon>
    </lineage>
</organism>
<dbReference type="EMBL" id="UINC01086802">
    <property type="protein sequence ID" value="SVC35594.1"/>
    <property type="molecule type" value="Genomic_DNA"/>
</dbReference>
<sequence>HATELACRAGIGQSVMLQVGGKTGSNHRGPNHHLKLL</sequence>
<protein>
    <submittedName>
        <fullName evidence="1">Uncharacterized protein</fullName>
    </submittedName>
</protein>